<evidence type="ECO:0000256" key="4">
    <source>
        <dbReference type="ARBA" id="ARBA00047684"/>
    </source>
</evidence>
<dbReference type="GO" id="GO:0000256">
    <property type="term" value="P:allantoin catabolic process"/>
    <property type="evidence" value="ECO:0007669"/>
    <property type="project" value="InterPro"/>
</dbReference>
<sequence>MKLTVEPLTPESFTEFGDVISTETARKSFGINQGTTTRYHDISGIDTGEEGGRPIISIFRGNPRPLPIRISMMERHPLGSQAFIPMQGQRFLIVVAPASDLPQASDLRAFVTNGKQGITYDKGVWHHPLLVLEPESEFLVIDRSGPGNNLNEVDMGDIDGEPISLDWPPAQMAKIA</sequence>
<dbReference type="OrthoDB" id="9804602at2"/>
<dbReference type="Gene3D" id="2.60.120.480">
    <property type="entry name" value="Ureidoglycolate hydrolase"/>
    <property type="match status" value="1"/>
</dbReference>
<dbReference type="PANTHER" id="PTHR21221">
    <property type="entry name" value="UREIDOGLYCOLATE HYDROLASE"/>
    <property type="match status" value="1"/>
</dbReference>
<comment type="subunit">
    <text evidence="1">Homodimer.</text>
</comment>
<dbReference type="NCBIfam" id="NF009932">
    <property type="entry name" value="PRK13395.1"/>
    <property type="match status" value="1"/>
</dbReference>
<dbReference type="AlphaFoldDB" id="A0A367XKS0"/>
<keyword evidence="2" id="KW-0659">Purine metabolism</keyword>
<evidence type="ECO:0000256" key="2">
    <source>
        <dbReference type="ARBA" id="ARBA00022631"/>
    </source>
</evidence>
<dbReference type="SUPFAM" id="SSF51182">
    <property type="entry name" value="RmlC-like cupins"/>
    <property type="match status" value="1"/>
</dbReference>
<gene>
    <name evidence="5" type="ORF">TH25_02830</name>
</gene>
<evidence type="ECO:0000313" key="6">
    <source>
        <dbReference type="Proteomes" id="UP000252517"/>
    </source>
</evidence>
<dbReference type="EMBL" id="JPWH01000001">
    <property type="protein sequence ID" value="RCK54254.1"/>
    <property type="molecule type" value="Genomic_DNA"/>
</dbReference>
<reference evidence="5 6" key="1">
    <citation type="submission" date="2014-07" db="EMBL/GenBank/DDBJ databases">
        <title>Draft genome sequence of Thalassospira profundimaris S25-3-2.</title>
        <authorList>
            <person name="Lai Q."/>
            <person name="Shao Z."/>
        </authorList>
    </citation>
    <scope>NUCLEOTIDE SEQUENCE [LARGE SCALE GENOMIC DNA]</scope>
    <source>
        <strain evidence="5 6">S25-3-2</strain>
    </source>
</reference>
<comment type="caution">
    <text evidence="5">The sequence shown here is derived from an EMBL/GenBank/DDBJ whole genome shotgun (WGS) entry which is preliminary data.</text>
</comment>
<proteinExistence type="predicted"/>
<dbReference type="Pfam" id="PF04115">
    <property type="entry name" value="Ureidogly_lyase"/>
    <property type="match status" value="1"/>
</dbReference>
<dbReference type="EC" id="3.5.1.116" evidence="5"/>
<evidence type="ECO:0000256" key="1">
    <source>
        <dbReference type="ARBA" id="ARBA00011738"/>
    </source>
</evidence>
<dbReference type="PANTHER" id="PTHR21221:SF1">
    <property type="entry name" value="UREIDOGLYCOLATE LYASE"/>
    <property type="match status" value="1"/>
</dbReference>
<dbReference type="GO" id="GO:0050385">
    <property type="term" value="F:ureidoglycolate lyase activity"/>
    <property type="evidence" value="ECO:0007669"/>
    <property type="project" value="UniProtKB-EC"/>
</dbReference>
<dbReference type="InterPro" id="IPR047233">
    <property type="entry name" value="UAH_cupin"/>
</dbReference>
<comment type="catalytic activity">
    <reaction evidence="4">
        <text>(S)-ureidoglycolate = urea + glyoxylate</text>
        <dbReference type="Rhea" id="RHEA:11304"/>
        <dbReference type="ChEBI" id="CHEBI:16199"/>
        <dbReference type="ChEBI" id="CHEBI:36655"/>
        <dbReference type="ChEBI" id="CHEBI:57296"/>
        <dbReference type="EC" id="4.3.2.3"/>
    </reaction>
</comment>
<accession>A0A367XKS0</accession>
<protein>
    <submittedName>
        <fullName evidence="5">Ureidoglycolate hydrolase</fullName>
        <ecNumber evidence="5">3.5.1.116</ecNumber>
    </submittedName>
</protein>
<dbReference type="InterPro" id="IPR024060">
    <property type="entry name" value="Ureidoglycolate_lyase_dom_sf"/>
</dbReference>
<evidence type="ECO:0000313" key="5">
    <source>
        <dbReference type="EMBL" id="RCK54254.1"/>
    </source>
</evidence>
<dbReference type="GO" id="GO:0006144">
    <property type="term" value="P:purine nucleobase metabolic process"/>
    <property type="evidence" value="ECO:0007669"/>
    <property type="project" value="UniProtKB-KW"/>
</dbReference>
<dbReference type="GO" id="GO:0004848">
    <property type="term" value="F:ureidoglycolate hydrolase activity"/>
    <property type="evidence" value="ECO:0007669"/>
    <property type="project" value="UniProtKB-EC"/>
</dbReference>
<dbReference type="InterPro" id="IPR007247">
    <property type="entry name" value="Ureidogly_lyase"/>
</dbReference>
<dbReference type="CDD" id="cd20298">
    <property type="entry name" value="cupin_UAH"/>
    <property type="match status" value="1"/>
</dbReference>
<organism evidence="5 6">
    <name type="scientific">Thalassospira profundimaris</name>
    <dbReference type="NCBI Taxonomy" id="502049"/>
    <lineage>
        <taxon>Bacteria</taxon>
        <taxon>Pseudomonadati</taxon>
        <taxon>Pseudomonadota</taxon>
        <taxon>Alphaproteobacteria</taxon>
        <taxon>Rhodospirillales</taxon>
        <taxon>Thalassospiraceae</taxon>
        <taxon>Thalassospira</taxon>
    </lineage>
</organism>
<keyword evidence="5" id="KW-0378">Hydrolase</keyword>
<dbReference type="Proteomes" id="UP000252517">
    <property type="component" value="Unassembled WGS sequence"/>
</dbReference>
<keyword evidence="3" id="KW-0456">Lyase</keyword>
<evidence type="ECO:0000256" key="3">
    <source>
        <dbReference type="ARBA" id="ARBA00023239"/>
    </source>
</evidence>
<dbReference type="PIRSF" id="PIRSF017306">
    <property type="entry name" value="Ureidogly_hydro"/>
    <property type="match status" value="1"/>
</dbReference>
<name>A0A367XKS0_9PROT</name>
<dbReference type="InterPro" id="IPR011051">
    <property type="entry name" value="RmlC_Cupin_sf"/>
</dbReference>
<dbReference type="RefSeq" id="WP_114086844.1">
    <property type="nucleotide sequence ID" value="NZ_JPWH01000001.1"/>
</dbReference>